<dbReference type="Gene3D" id="3.50.50.60">
    <property type="entry name" value="FAD/NAD(P)-binding domain"/>
    <property type="match status" value="1"/>
</dbReference>
<name>A0AB34L240_9PEZI</name>
<proteinExistence type="predicted"/>
<dbReference type="GO" id="GO:0050660">
    <property type="term" value="F:flavin adenine dinucleotide binding"/>
    <property type="evidence" value="ECO:0007669"/>
    <property type="project" value="TreeGrafter"/>
</dbReference>
<reference evidence="2 3" key="1">
    <citation type="journal article" date="2020" name="Microbiol. Resour. Announc.">
        <title>Draft Genome Sequence of a Cladosporium Species Isolated from the Mesophotic Ascidian Didemnum maculosum.</title>
        <authorList>
            <person name="Gioti A."/>
            <person name="Siaperas R."/>
            <person name="Nikolaivits E."/>
            <person name="Le Goff G."/>
            <person name="Ouazzani J."/>
            <person name="Kotoulas G."/>
            <person name="Topakas E."/>
        </authorList>
    </citation>
    <scope>NUCLEOTIDE SEQUENCE [LARGE SCALE GENOMIC DNA]</scope>
    <source>
        <strain evidence="2 3">TM138-S3</strain>
    </source>
</reference>
<dbReference type="PRINTS" id="PR00419">
    <property type="entry name" value="ADXRDTASE"/>
</dbReference>
<dbReference type="SUPFAM" id="SSF54373">
    <property type="entry name" value="FAD-linked reductases, C-terminal domain"/>
    <property type="match status" value="1"/>
</dbReference>
<feature type="domain" description="Amine oxidase" evidence="1">
    <location>
        <begin position="81"/>
        <end position="578"/>
    </location>
</feature>
<dbReference type="Proteomes" id="UP000803884">
    <property type="component" value="Unassembled WGS sequence"/>
</dbReference>
<dbReference type="RefSeq" id="XP_069234339.1">
    <property type="nucleotide sequence ID" value="XM_069368869.1"/>
</dbReference>
<dbReference type="GO" id="GO:0016491">
    <property type="term" value="F:oxidoreductase activity"/>
    <property type="evidence" value="ECO:0007669"/>
    <property type="project" value="InterPro"/>
</dbReference>
<dbReference type="PANTHER" id="PTHR10742:SF414">
    <property type="entry name" value="CONTAINING AMINE OXIDASE, PUTATIVE (AFU_ORTHOLOGUE AFUA_3G12150)-RELATED"/>
    <property type="match status" value="1"/>
</dbReference>
<dbReference type="InterPro" id="IPR036188">
    <property type="entry name" value="FAD/NAD-bd_sf"/>
</dbReference>
<dbReference type="GO" id="GO:0006338">
    <property type="term" value="P:chromatin remodeling"/>
    <property type="evidence" value="ECO:0007669"/>
    <property type="project" value="TreeGrafter"/>
</dbReference>
<sequence length="590" mass="65364">MFSCLSAWCRRLTPRTDGLRAMEGSPNTPYRASGGNLKSRIIQDLHQRTAYSSQPSNSKSALHSNMPKSKQLNVGIVGAGFAGLRCADVLLQHGVNVTILEARNRLGGRVGQSWHLGHPVDLGPNWIHGTDDNPIMQIARDTKTALHAWDEEQVVIDSTGKPLSAREAGEFGRILWDDGLIAAAFKYSNEHHKSIPASTSLYDFFVEKSKELFTDLPEAEAERKRKTLLQTVSMWGAYVGSPVQRQSLKFFWLEECIEGENPFVAGTYERILDAVAKTAREKAKIMYDTKVVGIRSDDRSTEARVKPVVQTADGRELQFDEVVCTMPLGWLKRNEAAFHPPLEPRLAKAISSIGYGTLDKVYITFPEAFWDRSSSTYSAVQALDPQSKTPNVTATTQPLHQVSSQTSEPSEHYAGFTHWLAPEYARETNPDNWDQQGANLAALPDGTAHPTLLYYIYGPCATHIASLVRDTPPEKRDAVLIDCFRPYFSKLPNYEVSRPGCSPSGILATAWANDEFAGYGSYSNFQVGLEEGDEDIETMRRGMPERGIWLAGEHTAPFIALGTSTGAYWSGEGVGQRILKVYELETNGQI</sequence>
<dbReference type="GeneID" id="96001707"/>
<accession>A0AB34L240</accession>
<protein>
    <recommendedName>
        <fullName evidence="1">Amine oxidase domain-containing protein</fullName>
    </recommendedName>
</protein>
<dbReference type="Pfam" id="PF01593">
    <property type="entry name" value="Amino_oxidase"/>
    <property type="match status" value="1"/>
</dbReference>
<dbReference type="InterPro" id="IPR050281">
    <property type="entry name" value="Flavin_monoamine_oxidase"/>
</dbReference>
<evidence type="ECO:0000313" key="3">
    <source>
        <dbReference type="Proteomes" id="UP000803884"/>
    </source>
</evidence>
<gene>
    <name evidence="2" type="ORF">WHR41_00263</name>
</gene>
<dbReference type="PANTHER" id="PTHR10742">
    <property type="entry name" value="FLAVIN MONOAMINE OXIDASE"/>
    <property type="match status" value="1"/>
</dbReference>
<dbReference type="EMBL" id="JAAQHG020000001">
    <property type="protein sequence ID" value="KAL1591234.1"/>
    <property type="molecule type" value="Genomic_DNA"/>
</dbReference>
<comment type="caution">
    <text evidence="2">The sequence shown here is derived from an EMBL/GenBank/DDBJ whole genome shotgun (WGS) entry which is preliminary data.</text>
</comment>
<keyword evidence="3" id="KW-1185">Reference proteome</keyword>
<dbReference type="InterPro" id="IPR002937">
    <property type="entry name" value="Amino_oxidase"/>
</dbReference>
<dbReference type="GO" id="GO:0003682">
    <property type="term" value="F:chromatin binding"/>
    <property type="evidence" value="ECO:0007669"/>
    <property type="project" value="TreeGrafter"/>
</dbReference>
<evidence type="ECO:0000313" key="2">
    <source>
        <dbReference type="EMBL" id="KAL1591234.1"/>
    </source>
</evidence>
<dbReference type="SUPFAM" id="SSF51905">
    <property type="entry name" value="FAD/NAD(P)-binding domain"/>
    <property type="match status" value="1"/>
</dbReference>
<evidence type="ECO:0000259" key="1">
    <source>
        <dbReference type="Pfam" id="PF01593"/>
    </source>
</evidence>
<dbReference type="Gene3D" id="3.90.660.10">
    <property type="match status" value="1"/>
</dbReference>
<organism evidence="2 3">
    <name type="scientific">Cladosporium halotolerans</name>
    <dbReference type="NCBI Taxonomy" id="1052096"/>
    <lineage>
        <taxon>Eukaryota</taxon>
        <taxon>Fungi</taxon>
        <taxon>Dikarya</taxon>
        <taxon>Ascomycota</taxon>
        <taxon>Pezizomycotina</taxon>
        <taxon>Dothideomycetes</taxon>
        <taxon>Dothideomycetidae</taxon>
        <taxon>Cladosporiales</taxon>
        <taxon>Cladosporiaceae</taxon>
        <taxon>Cladosporium</taxon>
    </lineage>
</organism>
<dbReference type="AlphaFoldDB" id="A0AB34L240"/>